<dbReference type="Pfam" id="PF05485">
    <property type="entry name" value="THAP"/>
    <property type="match status" value="1"/>
</dbReference>
<feature type="binding site" evidence="5">
    <location>
        <position position="106"/>
    </location>
    <ligand>
        <name>Zn(2+)</name>
        <dbReference type="ChEBI" id="CHEBI:29105"/>
    </ligand>
</feature>
<feature type="region of interest" description="Disordered" evidence="6">
    <location>
        <begin position="288"/>
        <end position="322"/>
    </location>
</feature>
<dbReference type="OrthoDB" id="90756at2759"/>
<evidence type="ECO:0000313" key="9">
    <source>
        <dbReference type="Proteomes" id="UP001153712"/>
    </source>
</evidence>
<dbReference type="Proteomes" id="UP001153712">
    <property type="component" value="Chromosome 9"/>
</dbReference>
<feature type="region of interest" description="Disordered" evidence="6">
    <location>
        <begin position="849"/>
        <end position="882"/>
    </location>
</feature>
<evidence type="ECO:0000313" key="8">
    <source>
        <dbReference type="EMBL" id="CAG9865450.1"/>
    </source>
</evidence>
<feature type="compositionally biased region" description="Basic and acidic residues" evidence="6">
    <location>
        <begin position="208"/>
        <end position="219"/>
    </location>
</feature>
<keyword evidence="3 5" id="KW-0862">Zinc</keyword>
<keyword evidence="9" id="KW-1185">Reference proteome</keyword>
<evidence type="ECO:0000256" key="4">
    <source>
        <dbReference type="ARBA" id="ARBA00023125"/>
    </source>
</evidence>
<organism evidence="8 9">
    <name type="scientific">Phyllotreta striolata</name>
    <name type="common">Striped flea beetle</name>
    <name type="synonym">Crioceris striolata</name>
    <dbReference type="NCBI Taxonomy" id="444603"/>
    <lineage>
        <taxon>Eukaryota</taxon>
        <taxon>Metazoa</taxon>
        <taxon>Ecdysozoa</taxon>
        <taxon>Arthropoda</taxon>
        <taxon>Hexapoda</taxon>
        <taxon>Insecta</taxon>
        <taxon>Pterygota</taxon>
        <taxon>Neoptera</taxon>
        <taxon>Endopterygota</taxon>
        <taxon>Coleoptera</taxon>
        <taxon>Polyphaga</taxon>
        <taxon>Cucujiformia</taxon>
        <taxon>Chrysomeloidea</taxon>
        <taxon>Chrysomelidae</taxon>
        <taxon>Galerucinae</taxon>
        <taxon>Alticini</taxon>
        <taxon>Phyllotreta</taxon>
    </lineage>
</organism>
<dbReference type="PANTHER" id="PTHR47160">
    <property type="entry name" value="PUTATIVE-RELATED"/>
    <property type="match status" value="1"/>
</dbReference>
<gene>
    <name evidence="8" type="ORF">PHYEVI_LOCUS11685</name>
</gene>
<keyword evidence="4" id="KW-0238">DNA-binding</keyword>
<evidence type="ECO:0000256" key="6">
    <source>
        <dbReference type="SAM" id="MobiDB-lite"/>
    </source>
</evidence>
<dbReference type="AlphaFoldDB" id="A0A9N9XS60"/>
<keyword evidence="2 5" id="KW-0863">Zinc-finger</keyword>
<accession>A0A9N9XS60</accession>
<feature type="region of interest" description="Disordered" evidence="6">
    <location>
        <begin position="182"/>
        <end position="219"/>
    </location>
</feature>
<evidence type="ECO:0000256" key="3">
    <source>
        <dbReference type="ARBA" id="ARBA00022833"/>
    </source>
</evidence>
<feature type="region of interest" description="Disordered" evidence="6">
    <location>
        <begin position="239"/>
        <end position="259"/>
    </location>
</feature>
<feature type="compositionally biased region" description="Acidic residues" evidence="6">
    <location>
        <begin position="288"/>
        <end position="302"/>
    </location>
</feature>
<evidence type="ECO:0000256" key="1">
    <source>
        <dbReference type="ARBA" id="ARBA00022723"/>
    </source>
</evidence>
<dbReference type="GO" id="GO:0003677">
    <property type="term" value="F:DNA binding"/>
    <property type="evidence" value="ECO:0007669"/>
    <property type="project" value="UniProtKB-KW"/>
</dbReference>
<sequence>MSAKCFVPSCKNKVGIAFPDDEDIKQKWLEILGIPHMKPKPSSFVCLDHFQDDGDADDLSNIENGKIGTELKPKSNRISIEGKTDGDKPDEKHIKQPVTSGNLEICRLCMEHKDETKNIFIEEIEESTPIVFAILACIHPIEISYEDNLPKTICIDCLNILEVCFKFRSVCLKNDKIQKQSSRGKIQPVTSSAKKQKRTEDIETDTPEPTKKAKTSEAKDNYDELEAINEFLVKKDVKQSAVKAEKDDPSSRNDSTNIMEEELRKVLEGTLSEEQASADNIIIQIQNDDESAEDSDEQLDDSEMQKSPRQKRGRASSHEVYSEKTVNVKSGKTIQSTLGIYEGTNITSFYDMQFCEVDNYLFEYRLCKQNVRYMRCLMPYCAARGMQTHLGSFVFGNDVTITTPHNHKCPTEAEKKKHIFFYIMKRKMHSDKSLKFKNIYDEICQKDSEIKQLIPLRNVINEICRHQFNHKLVPITSFDVLYNYIEDDSFQKYQFTLEGTQFYQERFSTEDNAKAIVFANLDIIEEMSDSDLMYIDASFRIETNEPFSYQLVTVLVWIDESYYPIMYALVNYKTQEIYKKIFEFLHDTLAPHLRPDEIVTEYESNLYYALGEIYVDSSIGGSVFYYTQNIYKKICNTDLAKSLETNTYFRNIYHMLLMLPLLPVNTIADGFKNIQAQAQQMGIYGLIKHVFAHIENEWLKKVTPDLFCVHRLENRINENVIAPFKKLRDYIMLSKGKSQKSSPDVLIVIEKIIELEQFLHVTYTSGNKKCFSRDLSSTHKKNVLKAWQFIESHPKININNFFSRVLGYIKCMENQLWIWGFYRYKGEVTDELINAANFSIICDVDETEGAVDGGESTDDVGESEEMQQNENGEDGEEEMDGEQVIMDAVMDESGGFVLKARKGRKPKSNST</sequence>
<name>A0A9N9XS60_PHYSR</name>
<dbReference type="InterPro" id="IPR012934">
    <property type="entry name" value="Znf_AD"/>
</dbReference>
<dbReference type="PANTHER" id="PTHR47160:SF8">
    <property type="entry name" value="MULE TRANSPOSASE DOMAIN-CONTAINING PROTEIN"/>
    <property type="match status" value="1"/>
</dbReference>
<dbReference type="PROSITE" id="PS51915">
    <property type="entry name" value="ZAD"/>
    <property type="match status" value="1"/>
</dbReference>
<evidence type="ECO:0000259" key="7">
    <source>
        <dbReference type="PROSITE" id="PS51915"/>
    </source>
</evidence>
<keyword evidence="1 5" id="KW-0479">Metal-binding</keyword>
<feature type="binding site" evidence="5">
    <location>
        <position position="157"/>
    </location>
    <ligand>
        <name>Zn(2+)</name>
        <dbReference type="ChEBI" id="CHEBI:29105"/>
    </ligand>
</feature>
<proteinExistence type="predicted"/>
<reference evidence="8" key="1">
    <citation type="submission" date="2022-01" db="EMBL/GenBank/DDBJ databases">
        <authorList>
            <person name="King R."/>
        </authorList>
    </citation>
    <scope>NUCLEOTIDE SEQUENCE</scope>
</reference>
<evidence type="ECO:0000256" key="2">
    <source>
        <dbReference type="ARBA" id="ARBA00022771"/>
    </source>
</evidence>
<evidence type="ECO:0000256" key="5">
    <source>
        <dbReference type="PROSITE-ProRule" id="PRU01263"/>
    </source>
</evidence>
<dbReference type="Pfam" id="PF07776">
    <property type="entry name" value="zf-AD"/>
    <property type="match status" value="1"/>
</dbReference>
<feature type="domain" description="ZAD" evidence="7">
    <location>
        <begin position="104"/>
        <end position="181"/>
    </location>
</feature>
<dbReference type="EMBL" id="OU900102">
    <property type="protein sequence ID" value="CAG9865450.1"/>
    <property type="molecule type" value="Genomic_DNA"/>
</dbReference>
<dbReference type="InterPro" id="IPR006612">
    <property type="entry name" value="THAP_Znf"/>
</dbReference>
<dbReference type="SMART" id="SM00868">
    <property type="entry name" value="zf-AD"/>
    <property type="match status" value="1"/>
</dbReference>
<feature type="compositionally biased region" description="Acidic residues" evidence="6">
    <location>
        <begin position="849"/>
        <end position="881"/>
    </location>
</feature>
<dbReference type="GO" id="GO:0005634">
    <property type="term" value="C:nucleus"/>
    <property type="evidence" value="ECO:0007669"/>
    <property type="project" value="InterPro"/>
</dbReference>
<feature type="compositionally biased region" description="Polar residues" evidence="6">
    <location>
        <begin position="182"/>
        <end position="193"/>
    </location>
</feature>
<feature type="compositionally biased region" description="Basic and acidic residues" evidence="6">
    <location>
        <begin position="239"/>
        <end position="251"/>
    </location>
</feature>
<dbReference type="SUPFAM" id="SSF57716">
    <property type="entry name" value="Glucocorticoid receptor-like (DNA-binding domain)"/>
    <property type="match status" value="2"/>
</dbReference>
<dbReference type="GO" id="GO:0008270">
    <property type="term" value="F:zinc ion binding"/>
    <property type="evidence" value="ECO:0007669"/>
    <property type="project" value="UniProtKB-UniRule"/>
</dbReference>
<feature type="binding site" evidence="5">
    <location>
        <position position="154"/>
    </location>
    <ligand>
        <name>Zn(2+)</name>
        <dbReference type="ChEBI" id="CHEBI:29105"/>
    </ligand>
</feature>
<feature type="binding site" evidence="5">
    <location>
        <position position="109"/>
    </location>
    <ligand>
        <name>Zn(2+)</name>
        <dbReference type="ChEBI" id="CHEBI:29105"/>
    </ligand>
</feature>
<dbReference type="Gene3D" id="3.40.1800.20">
    <property type="match status" value="1"/>
</dbReference>
<protein>
    <recommendedName>
        <fullName evidence="7">ZAD domain-containing protein</fullName>
    </recommendedName>
</protein>